<proteinExistence type="predicted"/>
<organism evidence="1 2">
    <name type="scientific">Agrocybe pediades</name>
    <dbReference type="NCBI Taxonomy" id="84607"/>
    <lineage>
        <taxon>Eukaryota</taxon>
        <taxon>Fungi</taxon>
        <taxon>Dikarya</taxon>
        <taxon>Basidiomycota</taxon>
        <taxon>Agaricomycotina</taxon>
        <taxon>Agaricomycetes</taxon>
        <taxon>Agaricomycetidae</taxon>
        <taxon>Agaricales</taxon>
        <taxon>Agaricineae</taxon>
        <taxon>Strophariaceae</taxon>
        <taxon>Agrocybe</taxon>
    </lineage>
</organism>
<gene>
    <name evidence="1" type="ORF">D9613_009379</name>
</gene>
<evidence type="ECO:0000313" key="1">
    <source>
        <dbReference type="EMBL" id="KAF4622551.1"/>
    </source>
</evidence>
<comment type="caution">
    <text evidence="1">The sequence shown here is derived from an EMBL/GenBank/DDBJ whole genome shotgun (WGS) entry which is preliminary data.</text>
</comment>
<keyword evidence="2" id="KW-1185">Reference proteome</keyword>
<dbReference type="AlphaFoldDB" id="A0A8H4R5H2"/>
<name>A0A8H4R5H2_9AGAR</name>
<dbReference type="Proteomes" id="UP000521872">
    <property type="component" value="Unassembled WGS sequence"/>
</dbReference>
<evidence type="ECO:0008006" key="3">
    <source>
        <dbReference type="Google" id="ProtNLM"/>
    </source>
</evidence>
<sequence length="459" mass="52448">MQVAIIADLPADSTEAISNTYFLLPISRLPPEIITAIFQLNVRDPAPGKKPITPLYLGSICQAWRHLVWSTPILWRDINLHVDASDSELALLREWLLRAGTSPLDIMLRDQRNISRESLVSLQKRVLSTLITRSTYWSSFTCMSLMSECYDTFQDAHFPILKTIRIKAYLRPFLSFPRYDRPPPVAMFAQSPQLTDLFLDHYPFDEAILLSNQIKMFGTSRIDVRYFLAILQSFPRLETAYFGSIIPEPSSPYPLHIVSHNTLSFLRIAIHPEGARTLLDHIKLPSLVEFRIFTTRMRLSSITSFITRSGCSLKTFDLKIRLSEEDDLAATFEALPTLVNLYLSFDAPTDFKHLKPEVINALNPIYRREGQPLLPNLTSLEYIDHIPDDCQLPFAQLTRERWNRSEADLQSTSRAVARLQSVKFISTDCTPELREVLLELSSQGMKVEFEVSDLVLNAA</sequence>
<dbReference type="EMBL" id="JAACJL010000002">
    <property type="protein sequence ID" value="KAF4622551.1"/>
    <property type="molecule type" value="Genomic_DNA"/>
</dbReference>
<dbReference type="SUPFAM" id="SSF52047">
    <property type="entry name" value="RNI-like"/>
    <property type="match status" value="1"/>
</dbReference>
<reference evidence="1 2" key="1">
    <citation type="submission" date="2019-12" db="EMBL/GenBank/DDBJ databases">
        <authorList>
            <person name="Floudas D."/>
            <person name="Bentzer J."/>
            <person name="Ahren D."/>
            <person name="Johansson T."/>
            <person name="Persson P."/>
            <person name="Tunlid A."/>
        </authorList>
    </citation>
    <scope>NUCLEOTIDE SEQUENCE [LARGE SCALE GENOMIC DNA]</scope>
    <source>
        <strain evidence="1 2">CBS 102.39</strain>
    </source>
</reference>
<evidence type="ECO:0000313" key="2">
    <source>
        <dbReference type="Proteomes" id="UP000521872"/>
    </source>
</evidence>
<protein>
    <recommendedName>
        <fullName evidence="3">F-box domain-containing protein</fullName>
    </recommendedName>
</protein>
<accession>A0A8H4R5H2</accession>